<keyword evidence="2" id="KW-0732">Signal</keyword>
<keyword evidence="4" id="KW-1185">Reference proteome</keyword>
<comment type="subcellular location">
    <subcellularLocation>
        <location evidence="1">Cell outer membrane</location>
    </subcellularLocation>
</comment>
<dbReference type="RefSeq" id="WP_092383136.1">
    <property type="nucleotide sequence ID" value="NZ_LT629787.1"/>
</dbReference>
<evidence type="ECO:0000256" key="2">
    <source>
        <dbReference type="SAM" id="SignalP"/>
    </source>
</evidence>
<dbReference type="EMBL" id="LT629787">
    <property type="protein sequence ID" value="SDT88042.1"/>
    <property type="molecule type" value="Genomic_DNA"/>
</dbReference>
<reference evidence="4" key="1">
    <citation type="submission" date="2016-10" db="EMBL/GenBank/DDBJ databases">
        <authorList>
            <person name="Varghese N."/>
            <person name="Submissions S."/>
        </authorList>
    </citation>
    <scope>NUCLEOTIDE SEQUENCE [LARGE SCALE GENOMIC DNA]</scope>
    <source>
        <strain evidence="4">CECT 8338</strain>
    </source>
</reference>
<dbReference type="AlphaFoldDB" id="A0A1H2DYW6"/>
<sequence>MKNCIPCQLARMLLALALLPLTPLSALTLEQALSLAEQQAPSLQSWRLQQQAARSEVQAAGQLPDPRLSFGLQNVPIEGDNPGRLDADNMSMQSLGLTQEVPNRDRRSAQRDLAEAAELSAGADYQVERLEVRLGIAEVWLRLHGLEQQLALFDAFYQQNDLLATAIAARLSGGQGTLAEQPVAAIERAQLEYRHDQLRSQREGLQAASRRWLGEQAISQTQGNWPQWPLDESGWRQRLEQQQLPQLARYQPLQQESAAALRLAQADLRPDWSWGLAYQRRGMGLDDMVSVQLSIDLPVFPGRRQQPRIAARELQLAAVQQEQESWQRRLAAELAAELSEYHRLTAAVARSAEQMLPLAEQRADLAMADYRSGRGSLDALAVARSARTEAQLAHVQWQTERALSHARLQLTWGDN</sequence>
<feature type="chain" id="PRO_5009272593" evidence="2">
    <location>
        <begin position="29"/>
        <end position="415"/>
    </location>
</feature>
<dbReference type="OrthoDB" id="5607838at2"/>
<dbReference type="PANTHER" id="PTHR30203:SF24">
    <property type="entry name" value="BLR4935 PROTEIN"/>
    <property type="match status" value="1"/>
</dbReference>
<protein>
    <submittedName>
        <fullName evidence="3">Outer membrane protein TolC</fullName>
    </submittedName>
</protein>
<dbReference type="GO" id="GO:0016020">
    <property type="term" value="C:membrane"/>
    <property type="evidence" value="ECO:0007669"/>
    <property type="project" value="UniProtKB-SubCell"/>
</dbReference>
<evidence type="ECO:0000313" key="4">
    <source>
        <dbReference type="Proteomes" id="UP000243924"/>
    </source>
</evidence>
<evidence type="ECO:0000313" key="3">
    <source>
        <dbReference type="EMBL" id="SDT88042.1"/>
    </source>
</evidence>
<dbReference type="SUPFAM" id="SSF56954">
    <property type="entry name" value="Outer membrane efflux proteins (OEP)"/>
    <property type="match status" value="1"/>
</dbReference>
<dbReference type="STRING" id="1434072.SAMN05216210_0120"/>
<dbReference type="InterPro" id="IPR010131">
    <property type="entry name" value="MdtP/NodT-like"/>
</dbReference>
<accession>A0A1H2DYW6</accession>
<dbReference type="PANTHER" id="PTHR30203">
    <property type="entry name" value="OUTER MEMBRANE CATION EFFLUX PROTEIN"/>
    <property type="match status" value="1"/>
</dbReference>
<feature type="signal peptide" evidence="2">
    <location>
        <begin position="1"/>
        <end position="28"/>
    </location>
</feature>
<proteinExistence type="predicted"/>
<evidence type="ECO:0000256" key="1">
    <source>
        <dbReference type="ARBA" id="ARBA00004442"/>
    </source>
</evidence>
<gene>
    <name evidence="3" type="ORF">SAMN05216210_0120</name>
</gene>
<dbReference type="Proteomes" id="UP000243924">
    <property type="component" value="Chromosome I"/>
</dbReference>
<organism evidence="3 4">
    <name type="scientific">Halopseudomonas salegens</name>
    <dbReference type="NCBI Taxonomy" id="1434072"/>
    <lineage>
        <taxon>Bacteria</taxon>
        <taxon>Pseudomonadati</taxon>
        <taxon>Pseudomonadota</taxon>
        <taxon>Gammaproteobacteria</taxon>
        <taxon>Pseudomonadales</taxon>
        <taxon>Pseudomonadaceae</taxon>
        <taxon>Halopseudomonas</taxon>
    </lineage>
</organism>
<name>A0A1H2DYW6_9GAMM</name>
<dbReference type="Gene3D" id="1.20.1600.10">
    <property type="entry name" value="Outer membrane efflux proteins (OEP)"/>
    <property type="match status" value="1"/>
</dbReference>
<dbReference type="GO" id="GO:0015562">
    <property type="term" value="F:efflux transmembrane transporter activity"/>
    <property type="evidence" value="ECO:0007669"/>
    <property type="project" value="InterPro"/>
</dbReference>